<comment type="subcellular location">
    <subcellularLocation>
        <location evidence="1">Nucleus</location>
    </subcellularLocation>
</comment>
<evidence type="ECO:0000256" key="12">
    <source>
        <dbReference type="PROSITE-ProRule" id="PRU00042"/>
    </source>
</evidence>
<keyword evidence="10" id="KW-0539">Nucleus</keyword>
<keyword evidence="6" id="KW-0862">Zinc</keyword>
<evidence type="ECO:0000256" key="1">
    <source>
        <dbReference type="ARBA" id="ARBA00004123"/>
    </source>
</evidence>
<dbReference type="GO" id="GO:0008270">
    <property type="term" value="F:zinc ion binding"/>
    <property type="evidence" value="ECO:0007669"/>
    <property type="project" value="UniProtKB-KW"/>
</dbReference>
<dbReference type="PANTHER" id="PTHR24388">
    <property type="entry name" value="ZINC FINGER PROTEIN"/>
    <property type="match status" value="1"/>
</dbReference>
<evidence type="ECO:0000259" key="13">
    <source>
        <dbReference type="PROSITE" id="PS50157"/>
    </source>
</evidence>
<dbReference type="Gene3D" id="3.30.160.60">
    <property type="entry name" value="Classic Zinc Finger"/>
    <property type="match status" value="2"/>
</dbReference>
<dbReference type="GO" id="GO:0000981">
    <property type="term" value="F:DNA-binding transcription factor activity, RNA polymerase II-specific"/>
    <property type="evidence" value="ECO:0007669"/>
    <property type="project" value="TreeGrafter"/>
</dbReference>
<keyword evidence="7" id="KW-0805">Transcription regulation</keyword>
<feature type="domain" description="C2H2-type" evidence="13">
    <location>
        <begin position="58"/>
        <end position="85"/>
    </location>
</feature>
<dbReference type="InterPro" id="IPR050527">
    <property type="entry name" value="Snail/Krueppel_Znf"/>
</dbReference>
<gene>
    <name evidence="14" type="ORF">g.54826</name>
</gene>
<keyword evidence="9" id="KW-0804">Transcription</keyword>
<dbReference type="SMART" id="SM00355">
    <property type="entry name" value="ZnF_C2H2"/>
    <property type="match status" value="3"/>
</dbReference>
<evidence type="ECO:0000256" key="6">
    <source>
        <dbReference type="ARBA" id="ARBA00022833"/>
    </source>
</evidence>
<evidence type="ECO:0000256" key="9">
    <source>
        <dbReference type="ARBA" id="ARBA00023163"/>
    </source>
</evidence>
<evidence type="ECO:0000256" key="11">
    <source>
        <dbReference type="ARBA" id="ARBA00037948"/>
    </source>
</evidence>
<evidence type="ECO:0000256" key="10">
    <source>
        <dbReference type="ARBA" id="ARBA00023242"/>
    </source>
</evidence>
<feature type="domain" description="C2H2-type" evidence="13">
    <location>
        <begin position="29"/>
        <end position="56"/>
    </location>
</feature>
<keyword evidence="3" id="KW-0479">Metal-binding</keyword>
<protein>
    <recommendedName>
        <fullName evidence="13">C2H2-type domain-containing protein</fullName>
    </recommendedName>
</protein>
<dbReference type="Pfam" id="PF00096">
    <property type="entry name" value="zf-C2H2"/>
    <property type="match status" value="2"/>
</dbReference>
<evidence type="ECO:0000256" key="8">
    <source>
        <dbReference type="ARBA" id="ARBA00023125"/>
    </source>
</evidence>
<accession>A0A1B6KDV4</accession>
<dbReference type="PROSITE" id="PS50157">
    <property type="entry name" value="ZINC_FINGER_C2H2_2"/>
    <property type="match status" value="2"/>
</dbReference>
<dbReference type="AlphaFoldDB" id="A0A1B6KDV4"/>
<reference evidence="14" key="1">
    <citation type="submission" date="2015-11" db="EMBL/GenBank/DDBJ databases">
        <title>De novo transcriptome assembly of four potential Pierce s Disease insect vectors from Arizona vineyards.</title>
        <authorList>
            <person name="Tassone E.E."/>
        </authorList>
    </citation>
    <scope>NUCLEOTIDE SEQUENCE</scope>
</reference>
<name>A0A1B6KDV4_9HEMI</name>
<dbReference type="PANTHER" id="PTHR24388:SF54">
    <property type="entry name" value="PROTEIN ESCARGOT"/>
    <property type="match status" value="1"/>
</dbReference>
<dbReference type="FunFam" id="3.30.160.60:FF:000075">
    <property type="entry name" value="Putative zinc finger protein 536"/>
    <property type="match status" value="1"/>
</dbReference>
<keyword evidence="4" id="KW-0677">Repeat</keyword>
<evidence type="ECO:0000313" key="14">
    <source>
        <dbReference type="EMBL" id="JAT09627.1"/>
    </source>
</evidence>
<dbReference type="GO" id="GO:0005634">
    <property type="term" value="C:nucleus"/>
    <property type="evidence" value="ECO:0007669"/>
    <property type="project" value="UniProtKB-SubCell"/>
</dbReference>
<comment type="similarity">
    <text evidence="11">Belongs to the snail C2H2-type zinc-finger protein family.</text>
</comment>
<keyword evidence="8" id="KW-0238">DNA-binding</keyword>
<dbReference type="InterPro" id="IPR013087">
    <property type="entry name" value="Znf_C2H2_type"/>
</dbReference>
<dbReference type="EMBL" id="GEBQ01030350">
    <property type="protein sequence ID" value="JAT09627.1"/>
    <property type="molecule type" value="Transcribed_RNA"/>
</dbReference>
<dbReference type="SUPFAM" id="SSF57667">
    <property type="entry name" value="beta-beta-alpha zinc fingers"/>
    <property type="match status" value="1"/>
</dbReference>
<evidence type="ECO:0000256" key="3">
    <source>
        <dbReference type="ARBA" id="ARBA00022723"/>
    </source>
</evidence>
<sequence length="156" mass="17888">FMAAQEAVSAHRDSQDIKVIVDETGSEKYLCPTCDKSYLHIGNLKKHIRYECGERKPFHCTICSYSSKQKGNLKMHMKKHRSSKLHTTSILIQDEKGDVLECLLCNKFFNTKLELCTHPCGGARNKKTNNYSCPFCSYSARLKYQVSQHIIKKHVS</sequence>
<proteinExistence type="inferred from homology"/>
<dbReference type="InterPro" id="IPR036236">
    <property type="entry name" value="Znf_C2H2_sf"/>
</dbReference>
<evidence type="ECO:0000256" key="5">
    <source>
        <dbReference type="ARBA" id="ARBA00022771"/>
    </source>
</evidence>
<feature type="non-terminal residue" evidence="14">
    <location>
        <position position="1"/>
    </location>
</feature>
<organism evidence="14">
    <name type="scientific">Graphocephala atropunctata</name>
    <dbReference type="NCBI Taxonomy" id="36148"/>
    <lineage>
        <taxon>Eukaryota</taxon>
        <taxon>Metazoa</taxon>
        <taxon>Ecdysozoa</taxon>
        <taxon>Arthropoda</taxon>
        <taxon>Hexapoda</taxon>
        <taxon>Insecta</taxon>
        <taxon>Pterygota</taxon>
        <taxon>Neoptera</taxon>
        <taxon>Paraneoptera</taxon>
        <taxon>Hemiptera</taxon>
        <taxon>Auchenorrhyncha</taxon>
        <taxon>Membracoidea</taxon>
        <taxon>Cicadellidae</taxon>
        <taxon>Cicadellinae</taxon>
        <taxon>Cicadellini</taxon>
        <taxon>Graphocephala</taxon>
    </lineage>
</organism>
<dbReference type="GO" id="GO:0000978">
    <property type="term" value="F:RNA polymerase II cis-regulatory region sequence-specific DNA binding"/>
    <property type="evidence" value="ECO:0007669"/>
    <property type="project" value="TreeGrafter"/>
</dbReference>
<evidence type="ECO:0000256" key="7">
    <source>
        <dbReference type="ARBA" id="ARBA00023015"/>
    </source>
</evidence>
<comment type="similarity">
    <text evidence="2">Belongs to the krueppel C2H2-type zinc-finger protein family.</text>
</comment>
<evidence type="ECO:0000256" key="4">
    <source>
        <dbReference type="ARBA" id="ARBA00022737"/>
    </source>
</evidence>
<evidence type="ECO:0000256" key="2">
    <source>
        <dbReference type="ARBA" id="ARBA00006991"/>
    </source>
</evidence>
<keyword evidence="5 12" id="KW-0863">Zinc-finger</keyword>